<reference evidence="1 2" key="1">
    <citation type="submission" date="2020-05" db="EMBL/GenBank/DDBJ databases">
        <title>Descriptions of Corynebacterium xxxx sp. nov., Corynebacterium yyyy sp. nov. and Corynebacterium zzzz sp. nov.</title>
        <authorList>
            <person name="Zhang G."/>
        </authorList>
    </citation>
    <scope>NUCLEOTIDE SEQUENCE [LARGE SCALE GENOMIC DNA]</scope>
    <source>
        <strain evidence="2">zg-913</strain>
    </source>
</reference>
<name>A0A7H0KCH8_9CORY</name>
<accession>A0A7H0KCH8</accession>
<protein>
    <submittedName>
        <fullName evidence="1">Uncharacterized protein</fullName>
    </submittedName>
</protein>
<dbReference type="AlphaFoldDB" id="A0A7H0KCH8"/>
<dbReference type="RefSeq" id="WP_181192069.1">
    <property type="nucleotide sequence ID" value="NZ_JABFED010000002.1"/>
</dbReference>
<sequence length="58" mass="6393">MPRPGLWILEPAQRSYATTAAWAKRPDVLFPRALGNYGVGLKVARASIDLRRRPTGSS</sequence>
<evidence type="ECO:0000313" key="1">
    <source>
        <dbReference type="EMBL" id="MBA1836946.1"/>
    </source>
</evidence>
<evidence type="ECO:0000313" key="2">
    <source>
        <dbReference type="Proteomes" id="UP000577408"/>
    </source>
</evidence>
<comment type="caution">
    <text evidence="1">The sequence shown here is derived from an EMBL/GenBank/DDBJ whole genome shotgun (WGS) entry which is preliminary data.</text>
</comment>
<dbReference type="EMBL" id="JABFED010000002">
    <property type="protein sequence ID" value="MBA1836946.1"/>
    <property type="molecule type" value="Genomic_DNA"/>
</dbReference>
<keyword evidence="2" id="KW-1185">Reference proteome</keyword>
<proteinExistence type="predicted"/>
<gene>
    <name evidence="1" type="ORF">HMA55_03350</name>
</gene>
<organism evidence="1 2">
    <name type="scientific">Corynebacterium wankanglinii</name>
    <dbReference type="NCBI Taxonomy" id="2735136"/>
    <lineage>
        <taxon>Bacteria</taxon>
        <taxon>Bacillati</taxon>
        <taxon>Actinomycetota</taxon>
        <taxon>Actinomycetes</taxon>
        <taxon>Mycobacteriales</taxon>
        <taxon>Corynebacteriaceae</taxon>
        <taxon>Corynebacterium</taxon>
    </lineage>
</organism>
<dbReference type="Proteomes" id="UP000577408">
    <property type="component" value="Unassembled WGS sequence"/>
</dbReference>